<dbReference type="SUPFAM" id="SSF48225">
    <property type="entry name" value="Seven-hairpin glycosidases"/>
    <property type="match status" value="1"/>
</dbReference>
<evidence type="ECO:0000256" key="2">
    <source>
        <dbReference type="ARBA" id="ARBA00004922"/>
    </source>
</evidence>
<keyword evidence="10" id="KW-0732">Signal</keyword>
<dbReference type="InterPro" id="IPR012341">
    <property type="entry name" value="6hp_glycosidase-like_sf"/>
</dbReference>
<evidence type="ECO:0000313" key="11">
    <source>
        <dbReference type="EMBL" id="KAF2862376.1"/>
    </source>
</evidence>
<evidence type="ECO:0000256" key="9">
    <source>
        <dbReference type="RuleBase" id="RU361193"/>
    </source>
</evidence>
<evidence type="ECO:0000256" key="8">
    <source>
        <dbReference type="PIRSR" id="PIRSR601382-3"/>
    </source>
</evidence>
<feature type="binding site" evidence="7">
    <location>
        <position position="588"/>
    </location>
    <ligand>
        <name>Ca(2+)</name>
        <dbReference type="ChEBI" id="CHEBI:29108"/>
    </ligand>
</feature>
<dbReference type="GO" id="GO:0004571">
    <property type="term" value="F:mannosyl-oligosaccharide 1,2-alpha-mannosidase activity"/>
    <property type="evidence" value="ECO:0007669"/>
    <property type="project" value="InterPro"/>
</dbReference>
<keyword evidence="4 9" id="KW-0378">Hydrolase</keyword>
<dbReference type="Proteomes" id="UP000799421">
    <property type="component" value="Unassembled WGS sequence"/>
</dbReference>
<dbReference type="OrthoDB" id="8118055at2759"/>
<evidence type="ECO:0000313" key="12">
    <source>
        <dbReference type="Proteomes" id="UP000799421"/>
    </source>
</evidence>
<keyword evidence="9" id="KW-0326">Glycosidase</keyword>
<organism evidence="11 12">
    <name type="scientific">Piedraia hortae CBS 480.64</name>
    <dbReference type="NCBI Taxonomy" id="1314780"/>
    <lineage>
        <taxon>Eukaryota</taxon>
        <taxon>Fungi</taxon>
        <taxon>Dikarya</taxon>
        <taxon>Ascomycota</taxon>
        <taxon>Pezizomycotina</taxon>
        <taxon>Dothideomycetes</taxon>
        <taxon>Dothideomycetidae</taxon>
        <taxon>Capnodiales</taxon>
        <taxon>Piedraiaceae</taxon>
        <taxon>Piedraia</taxon>
    </lineage>
</organism>
<feature type="active site" description="Proton donor" evidence="6">
    <location>
        <position position="185"/>
    </location>
</feature>
<dbReference type="FunFam" id="1.50.10.10:FF:000037">
    <property type="entry name" value="alpha-1,2-Mannosidase"/>
    <property type="match status" value="1"/>
</dbReference>
<evidence type="ECO:0000256" key="4">
    <source>
        <dbReference type="ARBA" id="ARBA00022801"/>
    </source>
</evidence>
<evidence type="ECO:0000256" key="1">
    <source>
        <dbReference type="ARBA" id="ARBA00001913"/>
    </source>
</evidence>
<keyword evidence="7" id="KW-0106">Calcium</keyword>
<evidence type="ECO:0000256" key="3">
    <source>
        <dbReference type="ARBA" id="ARBA00007658"/>
    </source>
</evidence>
<comment type="pathway">
    <text evidence="2">Protein modification; protein glycosylation.</text>
</comment>
<evidence type="ECO:0000256" key="6">
    <source>
        <dbReference type="PIRSR" id="PIRSR601382-1"/>
    </source>
</evidence>
<feature type="chain" id="PRO_5025347823" description="alpha-1,2-Mannosidase" evidence="10">
    <location>
        <begin position="29"/>
        <end position="597"/>
    </location>
</feature>
<evidence type="ECO:0000256" key="5">
    <source>
        <dbReference type="ARBA" id="ARBA00023157"/>
    </source>
</evidence>
<keyword evidence="5 8" id="KW-1015">Disulfide bond</keyword>
<feature type="active site" evidence="6">
    <location>
        <position position="501"/>
    </location>
</feature>
<dbReference type="PANTHER" id="PTHR11742">
    <property type="entry name" value="MANNOSYL-OLIGOSACCHARIDE ALPHA-1,2-MANNOSIDASE-RELATED"/>
    <property type="match status" value="1"/>
</dbReference>
<dbReference type="GO" id="GO:0005975">
    <property type="term" value="P:carbohydrate metabolic process"/>
    <property type="evidence" value="ECO:0007669"/>
    <property type="project" value="InterPro"/>
</dbReference>
<feature type="signal peptide" evidence="10">
    <location>
        <begin position="1"/>
        <end position="28"/>
    </location>
</feature>
<comment type="cofactor">
    <cofactor evidence="1 7">
        <name>Ca(2+)</name>
        <dbReference type="ChEBI" id="CHEBI:29108"/>
    </cofactor>
</comment>
<feature type="active site" description="Proton donor" evidence="6">
    <location>
        <position position="438"/>
    </location>
</feature>
<dbReference type="EC" id="3.2.1.-" evidence="9"/>
<dbReference type="UniPathway" id="UPA00378"/>
<accession>A0A6A7C465</accession>
<reference evidence="11" key="1">
    <citation type="journal article" date="2020" name="Stud. Mycol.">
        <title>101 Dothideomycetes genomes: a test case for predicting lifestyles and emergence of pathogens.</title>
        <authorList>
            <person name="Haridas S."/>
            <person name="Albert R."/>
            <person name="Binder M."/>
            <person name="Bloem J."/>
            <person name="Labutti K."/>
            <person name="Salamov A."/>
            <person name="Andreopoulos B."/>
            <person name="Baker S."/>
            <person name="Barry K."/>
            <person name="Bills G."/>
            <person name="Bluhm B."/>
            <person name="Cannon C."/>
            <person name="Castanera R."/>
            <person name="Culley D."/>
            <person name="Daum C."/>
            <person name="Ezra D."/>
            <person name="Gonzalez J."/>
            <person name="Henrissat B."/>
            <person name="Kuo A."/>
            <person name="Liang C."/>
            <person name="Lipzen A."/>
            <person name="Lutzoni F."/>
            <person name="Magnuson J."/>
            <person name="Mondo S."/>
            <person name="Nolan M."/>
            <person name="Ohm R."/>
            <person name="Pangilinan J."/>
            <person name="Park H.-J."/>
            <person name="Ramirez L."/>
            <person name="Alfaro M."/>
            <person name="Sun H."/>
            <person name="Tritt A."/>
            <person name="Yoshinaga Y."/>
            <person name="Zwiers L.-H."/>
            <person name="Turgeon B."/>
            <person name="Goodwin S."/>
            <person name="Spatafora J."/>
            <person name="Crous P."/>
            <person name="Grigoriev I."/>
        </authorList>
    </citation>
    <scope>NUCLEOTIDE SEQUENCE</scope>
    <source>
        <strain evidence="11">CBS 480.64</strain>
    </source>
</reference>
<dbReference type="GO" id="GO:0036503">
    <property type="term" value="P:ERAD pathway"/>
    <property type="evidence" value="ECO:0007669"/>
    <property type="project" value="UniProtKB-ARBA"/>
</dbReference>
<feature type="active site" evidence="6">
    <location>
        <position position="323"/>
    </location>
</feature>
<dbReference type="AlphaFoldDB" id="A0A6A7C465"/>
<feature type="disulfide bond" evidence="8">
    <location>
        <begin position="395"/>
        <end position="424"/>
    </location>
</feature>
<sequence length="597" mass="68092">MALRRRFLFVVFAILTLLFLSFSPISRSQCATCRDERLALILKSTGRSSFFGRRKFSWRSLPQRHAVDEVRPLPTGPYGRIPKIQHEFGPETQEQKLKKLKRLAAVKEALLHSWHGYKRYAWLHDEVAPVSGKVNNGYGGWATTLVDSLDTLWIMGLEKEFKRGLKELRKIDFSMTLADEINIFETTIRHVGGLLSAYDISGQQFPILLEKAMELGDMLYHAFDTPNRMPVTRWDWKNTALGGFQESSTVSLLAEVGSLSLEFTRLSQLTGDSKWYDAIARITDAFQEQQNKTKIPGLFPRKINTRQKDFRADIVFTLGGMADSLYEYLPKQHLLLGGQSDQYRDMYNNALRAAKEHLFFQPLNPDNQSLLIPGTLRRHSAVRIEFLTEGEHLTCFSGGMVALAARAFEQPQDLEVARQLLDGCIWAYNSMPTGIMPEAFVVASCDQLNCSWSEGQWHEAVAKHSGQHSPARDVAQKVIMEKELAPGFLDIPDSRYLLRPEAIESLFVLYRVTGDRDLQEKAWNMFRSINRVAKTDIAYAGIADVREAHHVQLLDTMESFWTAETLKYFYLIFSEPSVVSLDKYVLNTEAHPLLRPT</sequence>
<keyword evidence="7" id="KW-0479">Metal-binding</keyword>
<evidence type="ECO:0000256" key="7">
    <source>
        <dbReference type="PIRSR" id="PIRSR601382-2"/>
    </source>
</evidence>
<dbReference type="GO" id="GO:0005783">
    <property type="term" value="C:endoplasmic reticulum"/>
    <property type="evidence" value="ECO:0007669"/>
    <property type="project" value="TreeGrafter"/>
</dbReference>
<proteinExistence type="inferred from homology"/>
<dbReference type="InterPro" id="IPR001382">
    <property type="entry name" value="Glyco_hydro_47"/>
</dbReference>
<dbReference type="InterPro" id="IPR036026">
    <property type="entry name" value="Seven-hairpin_glycosidases"/>
</dbReference>
<protein>
    <recommendedName>
        <fullName evidence="9">alpha-1,2-Mannosidase</fullName>
        <ecNumber evidence="9">3.2.1.-</ecNumber>
    </recommendedName>
</protein>
<dbReference type="Gene3D" id="1.50.10.10">
    <property type="match status" value="1"/>
</dbReference>
<dbReference type="GO" id="GO:0005509">
    <property type="term" value="F:calcium ion binding"/>
    <property type="evidence" value="ECO:0007669"/>
    <property type="project" value="InterPro"/>
</dbReference>
<dbReference type="PANTHER" id="PTHR11742:SF49">
    <property type="entry name" value="ALPHA-1,2-MANNOSIDASE"/>
    <property type="match status" value="1"/>
</dbReference>
<dbReference type="PRINTS" id="PR00747">
    <property type="entry name" value="GLYHDRLASE47"/>
</dbReference>
<dbReference type="GO" id="GO:0016020">
    <property type="term" value="C:membrane"/>
    <property type="evidence" value="ECO:0007669"/>
    <property type="project" value="InterPro"/>
</dbReference>
<keyword evidence="12" id="KW-1185">Reference proteome</keyword>
<dbReference type="InterPro" id="IPR050749">
    <property type="entry name" value="Glycosyl_Hydrolase_47"/>
</dbReference>
<gene>
    <name evidence="11" type="ORF">K470DRAFT_243460</name>
</gene>
<comment type="similarity">
    <text evidence="3 9">Belongs to the glycosyl hydrolase 47 family.</text>
</comment>
<evidence type="ECO:0000256" key="10">
    <source>
        <dbReference type="SAM" id="SignalP"/>
    </source>
</evidence>
<name>A0A6A7C465_9PEZI</name>
<dbReference type="Pfam" id="PF01532">
    <property type="entry name" value="Glyco_hydro_47"/>
    <property type="match status" value="1"/>
</dbReference>
<dbReference type="EMBL" id="MU005966">
    <property type="protein sequence ID" value="KAF2862376.1"/>
    <property type="molecule type" value="Genomic_DNA"/>
</dbReference>